<dbReference type="Proteomes" id="UP001519460">
    <property type="component" value="Unassembled WGS sequence"/>
</dbReference>
<proteinExistence type="predicted"/>
<dbReference type="AlphaFoldDB" id="A0ABD0K5R1"/>
<protein>
    <submittedName>
        <fullName evidence="1">Uncharacterized protein</fullName>
    </submittedName>
</protein>
<keyword evidence="2" id="KW-1185">Reference proteome</keyword>
<evidence type="ECO:0000313" key="2">
    <source>
        <dbReference type="Proteomes" id="UP001519460"/>
    </source>
</evidence>
<organism evidence="1 2">
    <name type="scientific">Batillaria attramentaria</name>
    <dbReference type="NCBI Taxonomy" id="370345"/>
    <lineage>
        <taxon>Eukaryota</taxon>
        <taxon>Metazoa</taxon>
        <taxon>Spiralia</taxon>
        <taxon>Lophotrochozoa</taxon>
        <taxon>Mollusca</taxon>
        <taxon>Gastropoda</taxon>
        <taxon>Caenogastropoda</taxon>
        <taxon>Sorbeoconcha</taxon>
        <taxon>Cerithioidea</taxon>
        <taxon>Batillariidae</taxon>
        <taxon>Batillaria</taxon>
    </lineage>
</organism>
<name>A0ABD0K5R1_9CAEN</name>
<evidence type="ECO:0000313" key="1">
    <source>
        <dbReference type="EMBL" id="KAK7482782.1"/>
    </source>
</evidence>
<gene>
    <name evidence="1" type="ORF">BaRGS_00025948</name>
</gene>
<dbReference type="EMBL" id="JACVVK020000238">
    <property type="protein sequence ID" value="KAK7482782.1"/>
    <property type="molecule type" value="Genomic_DNA"/>
</dbReference>
<reference evidence="1 2" key="1">
    <citation type="journal article" date="2023" name="Sci. Data">
        <title>Genome assembly of the Korean intertidal mud-creeper Batillaria attramentaria.</title>
        <authorList>
            <person name="Patra A.K."/>
            <person name="Ho P.T."/>
            <person name="Jun S."/>
            <person name="Lee S.J."/>
            <person name="Kim Y."/>
            <person name="Won Y.J."/>
        </authorList>
    </citation>
    <scope>NUCLEOTIDE SEQUENCE [LARGE SCALE GENOMIC DNA]</scope>
    <source>
        <strain evidence="1">Wonlab-2016</strain>
    </source>
</reference>
<sequence length="139" mass="15945">MNRRLQVTYPKPIYNHTQKHTALRTEPLHSSHAAVRMGGKIWMVVCTNQYHQPQNPLSAGWRKKRYLQQHSRSQPSISPSLHVAAQDSLGLARERVRGVGILKWAGIDSVRVDQKLWRKHTNFLPQNRRAGRGLVLGET</sequence>
<comment type="caution">
    <text evidence="1">The sequence shown here is derived from an EMBL/GenBank/DDBJ whole genome shotgun (WGS) entry which is preliminary data.</text>
</comment>
<accession>A0ABD0K5R1</accession>